<accession>A0A317JRD2</accession>
<evidence type="ECO:0000313" key="1">
    <source>
        <dbReference type="EMBL" id="PWU22653.1"/>
    </source>
</evidence>
<gene>
    <name evidence="1" type="ORF">C5B42_05435</name>
</gene>
<dbReference type="AlphaFoldDB" id="A0A317JRD2"/>
<sequence length="99" mass="11257">MAQERPSLIHEELAQQIHKVLQYYPNTDFANLPTDVLIDVFRKCTTTQEKLLVHFIFMGASADVFAISEIIKILDGTSTLDSDMVLRALVEGSQIRYRS</sequence>
<organism evidence="1 2">
    <name type="scientific">Candidatus Cerribacteria bacterium 'Amazon FNV 2010 28 9'</name>
    <dbReference type="NCBI Taxonomy" id="2081795"/>
    <lineage>
        <taxon>Bacteria</taxon>
        <taxon>Candidatus Cerribacteria</taxon>
    </lineage>
</organism>
<dbReference type="EMBL" id="PSRQ01000059">
    <property type="protein sequence ID" value="PWU22653.1"/>
    <property type="molecule type" value="Genomic_DNA"/>
</dbReference>
<proteinExistence type="predicted"/>
<name>A0A317JRD2_9BACT</name>
<reference evidence="1 2" key="1">
    <citation type="submission" date="2018-02" db="EMBL/GenBank/DDBJ databases">
        <title>Genomic Reconstructions from Amazon Rainforest and Pasture Soil Reveal Novel Insights into the Physiology of Candidate Phyla in Tropical Sites.</title>
        <authorList>
            <person name="Kroeger M.E."/>
            <person name="Delmont T."/>
            <person name="Eren A.M."/>
            <person name="Guo J."/>
            <person name="Meyer K.M."/>
            <person name="Khan K."/>
            <person name="Rodrigues J.L.M."/>
            <person name="Bohannan B.J.M."/>
            <person name="Tringe S."/>
            <person name="Borges C.D."/>
            <person name="Tiedje J."/>
            <person name="Tsai S.M."/>
            <person name="Nusslein K."/>
        </authorList>
    </citation>
    <scope>NUCLEOTIDE SEQUENCE [LARGE SCALE GENOMIC DNA]</scope>
    <source>
        <strain evidence="1">Amazon FNV 2010 28 9</strain>
    </source>
</reference>
<protein>
    <submittedName>
        <fullName evidence="1">Uncharacterized protein</fullName>
    </submittedName>
</protein>
<dbReference type="Proteomes" id="UP000246104">
    <property type="component" value="Unassembled WGS sequence"/>
</dbReference>
<comment type="caution">
    <text evidence="1">The sequence shown here is derived from an EMBL/GenBank/DDBJ whole genome shotgun (WGS) entry which is preliminary data.</text>
</comment>
<evidence type="ECO:0000313" key="2">
    <source>
        <dbReference type="Proteomes" id="UP000246104"/>
    </source>
</evidence>